<dbReference type="InterPro" id="IPR025259">
    <property type="entry name" value="CCDC34/181"/>
</dbReference>
<dbReference type="GeneID" id="114856756"/>
<dbReference type="CTD" id="91057"/>
<feature type="domain" description="Coiled-coil" evidence="2">
    <location>
        <begin position="120"/>
        <end position="294"/>
    </location>
</feature>
<name>A0A9W2XVP4_BETSP</name>
<proteinExistence type="predicted"/>
<feature type="region of interest" description="Disordered" evidence="1">
    <location>
        <begin position="1"/>
        <end position="114"/>
    </location>
</feature>
<feature type="compositionally biased region" description="Basic and acidic residues" evidence="1">
    <location>
        <begin position="177"/>
        <end position="263"/>
    </location>
</feature>
<evidence type="ECO:0000259" key="2">
    <source>
        <dbReference type="Pfam" id="PF13904"/>
    </source>
</evidence>
<evidence type="ECO:0000256" key="1">
    <source>
        <dbReference type="SAM" id="MobiDB-lite"/>
    </source>
</evidence>
<feature type="compositionally biased region" description="Polar residues" evidence="1">
    <location>
        <begin position="14"/>
        <end position="30"/>
    </location>
</feature>
<dbReference type="Proteomes" id="UP000515150">
    <property type="component" value="Chromosome 6"/>
</dbReference>
<accession>A0A9W2XVP4</accession>
<dbReference type="Pfam" id="PF13904">
    <property type="entry name" value="CCDC34"/>
    <property type="match status" value="1"/>
</dbReference>
<feature type="compositionally biased region" description="Pro residues" evidence="1">
    <location>
        <begin position="293"/>
        <end position="304"/>
    </location>
</feature>
<feature type="compositionally biased region" description="Basic residues" evidence="1">
    <location>
        <begin position="310"/>
        <end position="320"/>
    </location>
</feature>
<protein>
    <submittedName>
        <fullName evidence="4">Coiled-coil domain-containing protein 34 isoform X1</fullName>
    </submittedName>
</protein>
<sequence length="343" mass="40396">MVPASGKGERQQRDFSANLNVKGFSSTPIKITQGKDFHTTSQSADGVLSDDEDTFSLLSPIYHDSFDSGEEDLDRSPVQQPSPRHRTHSRLSNSPVRCELPKTPSDQMLSPDVHPASTTLNAWEMWLVNKAKKERLRLEKKAEEERLLKQKKEQQDREEVQKKIVMEERIQEWLKMKRQQEKQEQLIKQSKEEEAIQKQQEKQKETERKAEQKYRDWLQKKNREKMEREKKEKEQVALKEEQEKERRRRAEERFKEWLAKANEKSSASPKSPCYPTSPYDKSYPSPSFYNPIPWKPIPVPPPETPVNKTSVKKPQKHRTRQQSPIPTYRLRNTVSAGQLLQRR</sequence>
<keyword evidence="3" id="KW-1185">Reference proteome</keyword>
<dbReference type="PANTHER" id="PTHR23247">
    <property type="entry name" value="NY-REN-41 ANTIGEN L15 -RELATED"/>
    <property type="match status" value="1"/>
</dbReference>
<feature type="region of interest" description="Disordered" evidence="1">
    <location>
        <begin position="177"/>
        <end position="343"/>
    </location>
</feature>
<dbReference type="InterPro" id="IPR045323">
    <property type="entry name" value="CCDC34"/>
</dbReference>
<dbReference type="PANTHER" id="PTHR23247:SF2">
    <property type="entry name" value="COILED-COIL DOMAIN-CONTAINING PROTEIN 34"/>
    <property type="match status" value="1"/>
</dbReference>
<dbReference type="RefSeq" id="XP_055365732.1">
    <property type="nucleotide sequence ID" value="XM_055509757.1"/>
</dbReference>
<evidence type="ECO:0000313" key="4">
    <source>
        <dbReference type="RefSeq" id="XP_055365732.1"/>
    </source>
</evidence>
<dbReference type="OrthoDB" id="5981665at2759"/>
<dbReference type="AlphaFoldDB" id="A0A9W2XVP4"/>
<organism evidence="3 4">
    <name type="scientific">Betta splendens</name>
    <name type="common">Siamese fighting fish</name>
    <dbReference type="NCBI Taxonomy" id="158456"/>
    <lineage>
        <taxon>Eukaryota</taxon>
        <taxon>Metazoa</taxon>
        <taxon>Chordata</taxon>
        <taxon>Craniata</taxon>
        <taxon>Vertebrata</taxon>
        <taxon>Euteleostomi</taxon>
        <taxon>Actinopterygii</taxon>
        <taxon>Neopterygii</taxon>
        <taxon>Teleostei</taxon>
        <taxon>Neoteleostei</taxon>
        <taxon>Acanthomorphata</taxon>
        <taxon>Anabantaria</taxon>
        <taxon>Anabantiformes</taxon>
        <taxon>Anabantoidei</taxon>
        <taxon>Osphronemidae</taxon>
        <taxon>Betta</taxon>
    </lineage>
</organism>
<reference evidence="4" key="1">
    <citation type="submission" date="2025-08" db="UniProtKB">
        <authorList>
            <consortium name="RefSeq"/>
        </authorList>
    </citation>
    <scope>IDENTIFICATION</scope>
</reference>
<gene>
    <name evidence="4" type="primary">ccdc34</name>
</gene>
<feature type="compositionally biased region" description="Polar residues" evidence="1">
    <location>
        <begin position="321"/>
        <end position="343"/>
    </location>
</feature>
<evidence type="ECO:0000313" key="3">
    <source>
        <dbReference type="Proteomes" id="UP000515150"/>
    </source>
</evidence>